<dbReference type="InterPro" id="IPR009003">
    <property type="entry name" value="Peptidase_S1_PA"/>
</dbReference>
<dbReference type="InterPro" id="IPR051685">
    <property type="entry name" value="Ycf3/AcsC/BcsC/TPR_MFPF"/>
</dbReference>
<dbReference type="Pfam" id="PF13365">
    <property type="entry name" value="Trypsin_2"/>
    <property type="match status" value="1"/>
</dbReference>
<feature type="repeat" description="TPR" evidence="3">
    <location>
        <begin position="549"/>
        <end position="582"/>
    </location>
</feature>
<protein>
    <submittedName>
        <fullName evidence="4">Tetratricopeptide repeat protein</fullName>
    </submittedName>
</protein>
<dbReference type="AlphaFoldDB" id="A0AAU8J8F9"/>
<feature type="repeat" description="TPR" evidence="3">
    <location>
        <begin position="480"/>
        <end position="513"/>
    </location>
</feature>
<evidence type="ECO:0000313" key="4">
    <source>
        <dbReference type="EMBL" id="XCM34994.1"/>
    </source>
</evidence>
<dbReference type="PANTHER" id="PTHR44943:SF8">
    <property type="entry name" value="TPR REPEAT-CONTAINING PROTEIN MJ0263"/>
    <property type="match status" value="1"/>
</dbReference>
<feature type="repeat" description="TPR" evidence="3">
    <location>
        <begin position="412"/>
        <end position="445"/>
    </location>
</feature>
<organism evidence="4">
    <name type="scientific">Planktothricoides raciborskii GIHE-MW2</name>
    <dbReference type="NCBI Taxonomy" id="2792601"/>
    <lineage>
        <taxon>Bacteria</taxon>
        <taxon>Bacillati</taxon>
        <taxon>Cyanobacteriota</taxon>
        <taxon>Cyanophyceae</taxon>
        <taxon>Oscillatoriophycideae</taxon>
        <taxon>Oscillatoriales</taxon>
        <taxon>Oscillatoriaceae</taxon>
        <taxon>Planktothricoides</taxon>
    </lineage>
</organism>
<evidence type="ECO:0000256" key="2">
    <source>
        <dbReference type="ARBA" id="ARBA00022803"/>
    </source>
</evidence>
<dbReference type="PROSITE" id="PS50293">
    <property type="entry name" value="TPR_REGION"/>
    <property type="match status" value="1"/>
</dbReference>
<name>A0AAU8J8F9_9CYAN</name>
<keyword evidence="1" id="KW-0677">Repeat</keyword>
<dbReference type="EMBL" id="CP159837">
    <property type="protein sequence ID" value="XCM34994.1"/>
    <property type="molecule type" value="Genomic_DNA"/>
</dbReference>
<dbReference type="SUPFAM" id="SSF48452">
    <property type="entry name" value="TPR-like"/>
    <property type="match status" value="2"/>
</dbReference>
<feature type="repeat" description="TPR" evidence="3">
    <location>
        <begin position="446"/>
        <end position="479"/>
    </location>
</feature>
<dbReference type="PROSITE" id="PS50005">
    <property type="entry name" value="TPR"/>
    <property type="match status" value="6"/>
</dbReference>
<dbReference type="InterPro" id="IPR013105">
    <property type="entry name" value="TPR_2"/>
</dbReference>
<dbReference type="Pfam" id="PF07719">
    <property type="entry name" value="TPR_2"/>
    <property type="match status" value="1"/>
</dbReference>
<dbReference type="SUPFAM" id="SSF50494">
    <property type="entry name" value="Trypsin-like serine proteases"/>
    <property type="match status" value="1"/>
</dbReference>
<reference evidence="4" key="1">
    <citation type="submission" date="2024-07" db="EMBL/GenBank/DDBJ databases">
        <authorList>
            <person name="Kim Y.J."/>
            <person name="Jeong J.Y."/>
        </authorList>
    </citation>
    <scope>NUCLEOTIDE SEQUENCE</scope>
    <source>
        <strain evidence="4">GIHE-MW2</strain>
    </source>
</reference>
<feature type="repeat" description="TPR" evidence="3">
    <location>
        <begin position="583"/>
        <end position="616"/>
    </location>
</feature>
<feature type="repeat" description="TPR" evidence="3">
    <location>
        <begin position="353"/>
        <end position="386"/>
    </location>
</feature>
<sequence length="644" mass="70995">MRFPYELSAALMGTTAAIVMFQPQIAQALTVEELSQRAREITVLIRNNESASGSGSGVIIGKSGDSPQVYYVLTAYHVVQDRELGKERGYTIVTPGKEDKATEEVILDYATVQQLTDENGELVDLAILQFTSDRDYRIATLANYDLKSQVGSNTSQLVFASGWPAGREEAQRLFSPGLRVGKDLAAALANRSSQLGYELLYTSITYPGMSGGPVLDANGYVIAIHGQSEGDRVNEVEAGTNDFRVRSGYSMGIPIQTFLGHQTAQEIQTVLQTTTEAPRNVSREDVAASLTSLVPETPEGERAEDPRVWVNYGNELWRIGDVFKATGNQEGIKYQNYAIAAYDKAVEKAPSFYQAWLARGNVFTDLGDFKNALISYEKAIETFPYEQTRENYQNPKKEEEKTQAERDLDLYASLWRYKGLVLSKLNRYDEALGAFEKVLEVNETDFVAVDLKGFAQMELGENETALASFERAIELNPEYLFAWVHKGDALAKLDRLPAAVAAYEQVLRIQPNYYNAAFQRADVLAEFLRQNGETPEALADILAINLAQSDGLHRLGLAQFGLTDREGAIATFSEATNRNPDDAAAWAAKGLTLIVDNRYAEARLAFEKALEINPENAATLDALAILKQLEELDDSQSGLGGVSQ</sequence>
<accession>A0AAU8J8F9</accession>
<evidence type="ECO:0000256" key="1">
    <source>
        <dbReference type="ARBA" id="ARBA00022737"/>
    </source>
</evidence>
<dbReference type="PANTHER" id="PTHR44943">
    <property type="entry name" value="CELLULOSE SYNTHASE OPERON PROTEIN C"/>
    <property type="match status" value="1"/>
</dbReference>
<dbReference type="Gene3D" id="1.25.40.10">
    <property type="entry name" value="Tetratricopeptide repeat domain"/>
    <property type="match status" value="4"/>
</dbReference>
<dbReference type="InterPro" id="IPR011990">
    <property type="entry name" value="TPR-like_helical_dom_sf"/>
</dbReference>
<evidence type="ECO:0000256" key="3">
    <source>
        <dbReference type="PROSITE-ProRule" id="PRU00339"/>
    </source>
</evidence>
<dbReference type="SMART" id="SM00028">
    <property type="entry name" value="TPR"/>
    <property type="match status" value="6"/>
</dbReference>
<gene>
    <name evidence="4" type="ORF">ABWT76_003643</name>
</gene>
<keyword evidence="2 3" id="KW-0802">TPR repeat</keyword>
<dbReference type="InterPro" id="IPR019734">
    <property type="entry name" value="TPR_rpt"/>
</dbReference>
<dbReference type="InterPro" id="IPR043504">
    <property type="entry name" value="Peptidase_S1_PA_chymotrypsin"/>
</dbReference>
<dbReference type="RefSeq" id="WP_354634740.1">
    <property type="nucleotide sequence ID" value="NZ_CP159837.1"/>
</dbReference>
<proteinExistence type="predicted"/>
<dbReference type="Pfam" id="PF13432">
    <property type="entry name" value="TPR_16"/>
    <property type="match status" value="3"/>
</dbReference>
<dbReference type="Gene3D" id="2.40.10.10">
    <property type="entry name" value="Trypsin-like serine proteases"/>
    <property type="match status" value="2"/>
</dbReference>